<dbReference type="SMART" id="SM00710">
    <property type="entry name" value="PbH1"/>
    <property type="match status" value="8"/>
</dbReference>
<evidence type="ECO:0000313" key="3">
    <source>
        <dbReference type="EMBL" id="PWW44999.1"/>
    </source>
</evidence>
<proteinExistence type="predicted"/>
<evidence type="ECO:0000259" key="2">
    <source>
        <dbReference type="Pfam" id="PF13229"/>
    </source>
</evidence>
<keyword evidence="3" id="KW-0456">Lyase</keyword>
<feature type="region of interest" description="Disordered" evidence="1">
    <location>
        <begin position="1"/>
        <end position="24"/>
    </location>
</feature>
<evidence type="ECO:0000313" key="4">
    <source>
        <dbReference type="Proteomes" id="UP000247078"/>
    </source>
</evidence>
<dbReference type="Gene3D" id="2.160.20.10">
    <property type="entry name" value="Single-stranded right-handed beta-helix, Pectin lyase-like"/>
    <property type="match status" value="1"/>
</dbReference>
<gene>
    <name evidence="3" type="ORF">DET56_101199</name>
</gene>
<dbReference type="AlphaFoldDB" id="A0A855Y2P4"/>
<dbReference type="GO" id="GO:0016829">
    <property type="term" value="F:lyase activity"/>
    <property type="evidence" value="ECO:0007669"/>
    <property type="project" value="UniProtKB-KW"/>
</dbReference>
<dbReference type="Pfam" id="PF13229">
    <property type="entry name" value="Beta_helix"/>
    <property type="match status" value="2"/>
</dbReference>
<dbReference type="Proteomes" id="UP000247078">
    <property type="component" value="Unassembled WGS sequence"/>
</dbReference>
<dbReference type="RefSeq" id="WP_258311602.1">
    <property type="nucleotide sequence ID" value="NZ_QGTZ01000001.1"/>
</dbReference>
<dbReference type="InterPro" id="IPR006626">
    <property type="entry name" value="PbH1"/>
</dbReference>
<dbReference type="SUPFAM" id="SSF51126">
    <property type="entry name" value="Pectin lyase-like"/>
    <property type="match status" value="1"/>
</dbReference>
<comment type="caution">
    <text evidence="3">The sequence shown here is derived from an EMBL/GenBank/DDBJ whole genome shotgun (WGS) entry which is preliminary data.</text>
</comment>
<feature type="domain" description="Right handed beta helix" evidence="2">
    <location>
        <begin position="246"/>
        <end position="370"/>
    </location>
</feature>
<feature type="domain" description="Right handed beta helix" evidence="2">
    <location>
        <begin position="93"/>
        <end position="233"/>
    </location>
</feature>
<evidence type="ECO:0000256" key="1">
    <source>
        <dbReference type="SAM" id="MobiDB-lite"/>
    </source>
</evidence>
<reference evidence="3 4" key="1">
    <citation type="submission" date="2018-05" db="EMBL/GenBank/DDBJ databases">
        <title>Freshwater and sediment microbial communities from various areas in North America, analyzing microbe dynamics in response to fracking.</title>
        <authorList>
            <person name="Lamendella R."/>
        </authorList>
    </citation>
    <scope>NUCLEOTIDE SEQUENCE [LARGE SCALE GENOMIC DNA]</scope>
    <source>
        <strain evidence="3 4">DB-3</strain>
    </source>
</reference>
<organism evidence="3 4">
    <name type="scientific">Paenibacillus pabuli</name>
    <dbReference type="NCBI Taxonomy" id="1472"/>
    <lineage>
        <taxon>Bacteria</taxon>
        <taxon>Bacillati</taxon>
        <taxon>Bacillota</taxon>
        <taxon>Bacilli</taxon>
        <taxon>Bacillales</taxon>
        <taxon>Paenibacillaceae</taxon>
        <taxon>Paenibacillus</taxon>
    </lineage>
</organism>
<dbReference type="EMBL" id="QGTZ01000001">
    <property type="protein sequence ID" value="PWW44999.1"/>
    <property type="molecule type" value="Genomic_DNA"/>
</dbReference>
<dbReference type="InterPro" id="IPR011050">
    <property type="entry name" value="Pectin_lyase_fold/virulence"/>
</dbReference>
<name>A0A855Y2P4_9BACL</name>
<sequence length="384" mass="40442">MLSGPDGTTNLKLKSGVNLRGESSGGTVLKTSLDQVTGSAVLKASAQHSILVSNMTITSSWSGSYTTDHQSNNPSAGGPDSMIHIANYGEAPSYDITIDDVIVEKFKRMAIRIEHSRDVVVKNTTFRNATDLGPGGSGYGISIQGTAKTDRLGFDNDTLWNVVEDSTFEGPYLRHGALIQFVAHNNVLRGNTFNGTKLDAIDLHGELEYLNEISGNVITDVLTGAGIGLGNTGGSAPSNHSKSGKGNYIHDNTIRNSQIGISVTMGTPDTLIEDNLIENTTTIADAAGIKVLNGPGTVIRGNVIRNNTASGYWGVRLERDKGDAGAGNIGEGNPENVLIENNRIEGNANGIGLFAGVGILLKANILNNVNEDYYKAAGVTVTEQ</sequence>
<feature type="compositionally biased region" description="Polar residues" evidence="1">
    <location>
        <begin position="1"/>
        <end position="12"/>
    </location>
</feature>
<dbReference type="InterPro" id="IPR039448">
    <property type="entry name" value="Beta_helix"/>
</dbReference>
<protein>
    <submittedName>
        <fullName evidence="3">Parallel beta helix pectate lyase-like protein</fullName>
    </submittedName>
</protein>
<dbReference type="InterPro" id="IPR012334">
    <property type="entry name" value="Pectin_lyas_fold"/>
</dbReference>
<accession>A0A855Y2P4</accession>